<dbReference type="InterPro" id="IPR000195">
    <property type="entry name" value="Rab-GAP-TBC_dom"/>
</dbReference>
<dbReference type="InterPro" id="IPR045799">
    <property type="entry name" value="TBC1D23_C"/>
</dbReference>
<dbReference type="PROSITE" id="PS50086">
    <property type="entry name" value="TBC_RABGAP"/>
    <property type="match status" value="1"/>
</dbReference>
<dbReference type="CDD" id="cd20788">
    <property type="entry name" value="TBC1D23_C-like"/>
    <property type="match status" value="1"/>
</dbReference>
<dbReference type="Gene3D" id="1.10.472.80">
    <property type="entry name" value="Ypt/Rab-GAP domain of gyp1p, domain 3"/>
    <property type="match status" value="1"/>
</dbReference>
<dbReference type="Pfam" id="PF00581">
    <property type="entry name" value="Rhodanese"/>
    <property type="match status" value="1"/>
</dbReference>
<evidence type="ECO:0000313" key="9">
    <source>
        <dbReference type="Proteomes" id="UP000594260"/>
    </source>
</evidence>
<dbReference type="Gene3D" id="3.40.250.10">
    <property type="entry name" value="Rhodanese-like domain"/>
    <property type="match status" value="1"/>
</dbReference>
<sequence length="764" mass="85816">MRFRKDVYLDPNTYSVISDNNLIFCRVLELESALEDEAYLDQRRIRQICKLRTLPDHLRTQVWKVSLGLENSRKHESSWDEMYNLQEQALIRQDCQKLVEKLGNEGAEKLSVLCDLESVVTRFVKQSNLRYEVGNGWMALLEPLVALRLNKEDLYGAFYNMVHRFVPRSCFQDGDARFGSAAFHLMRLLLQYHDPEICSFLESKKVVPEQYAWRWLASVFSESCDLAVTQSIWDIYLQICDPFLVFYLALVLLVNLRDQILASKTEPREKIVESISSAPCALNADDVEDFCQLAHFYSTKTPPSIYASFRHSLFGLRTQSSSSASPATSSTSTPEPDHPTRPAGVTEDEAISASLAQVLCLPVPPSDLLLNEAQRMSLPYKSLVRYFVVDCRPAEQYNAGHLKTAFHLDASLMLSEPTAYSIAVQALFTAQKHMVEAGKAGEHICFMGSGREEEDQYVNMVVASFLQKQVTYISQVRGGYSALHDLISEESHLDEYLTDHNPQQCIQCASSNHSNKSGSNLSTDTDESKESTSFFSRFRQKEGLLGKLKLKLSSAQDLKEEFKGLMIGNSTPIGGPINPERHVSSGDKLGKRYRAADSMFTSTSIDDDDLLDDGGCLGSDASVGAEEVSVEAWKHKSDVLAHYECEELRPGAKTLCPNCHLLISRTHLFVLRELSSKKNFAHIVARRPLVSIVKITSKKSHPELITFKYGYCPSPMEADADEGEPGKTFQITGSDVLFIPRAADAIKLVKMQVMRLIDEIENSK</sequence>
<protein>
    <recommendedName>
        <fullName evidence="2">TBC1 domain family member 23</fullName>
    </recommendedName>
</protein>
<dbReference type="Pfam" id="PF19430">
    <property type="entry name" value="TBC1D23_C"/>
    <property type="match status" value="1"/>
</dbReference>
<feature type="domain" description="Rhodanese" evidence="7">
    <location>
        <begin position="382"/>
        <end position="492"/>
    </location>
</feature>
<evidence type="ECO:0000259" key="7">
    <source>
        <dbReference type="PROSITE" id="PS50206"/>
    </source>
</evidence>
<dbReference type="AlphaFoldDB" id="A0A7M7JY61"/>
<dbReference type="PANTHER" id="PTHR13297:SF5">
    <property type="entry name" value="TBC1 DOMAIN FAMILY MEMBER 23"/>
    <property type="match status" value="1"/>
</dbReference>
<evidence type="ECO:0000256" key="3">
    <source>
        <dbReference type="ARBA" id="ARBA00022473"/>
    </source>
</evidence>
<dbReference type="InterPro" id="IPR036873">
    <property type="entry name" value="Rhodanese-like_dom_sf"/>
</dbReference>
<keyword evidence="4" id="KW-0333">Golgi apparatus</keyword>
<keyword evidence="3" id="KW-0217">Developmental protein</keyword>
<dbReference type="CTD" id="55773"/>
<feature type="compositionally biased region" description="Polar residues" evidence="5">
    <location>
        <begin position="509"/>
        <end position="521"/>
    </location>
</feature>
<feature type="domain" description="Rab-GAP TBC" evidence="6">
    <location>
        <begin position="53"/>
        <end position="240"/>
    </location>
</feature>
<dbReference type="Pfam" id="PF00566">
    <property type="entry name" value="RabGAP-TBC"/>
    <property type="match status" value="1"/>
</dbReference>
<dbReference type="GO" id="GO:0005829">
    <property type="term" value="C:cytosol"/>
    <property type="evidence" value="ECO:0007669"/>
    <property type="project" value="GOC"/>
</dbReference>
<dbReference type="GeneID" id="111249366"/>
<dbReference type="GO" id="GO:0099041">
    <property type="term" value="P:vesicle tethering to Golgi"/>
    <property type="evidence" value="ECO:0007669"/>
    <property type="project" value="TreeGrafter"/>
</dbReference>
<dbReference type="Proteomes" id="UP000594260">
    <property type="component" value="Unplaced"/>
</dbReference>
<dbReference type="InterPro" id="IPR039755">
    <property type="entry name" value="TBC1D23"/>
</dbReference>
<dbReference type="PANTHER" id="PTHR13297">
    <property type="entry name" value="TBC1 DOMAIN FAMILY MEMBER 23-RELATED"/>
    <property type="match status" value="1"/>
</dbReference>
<organism evidence="8 9">
    <name type="scientific">Varroa destructor</name>
    <name type="common">Honeybee mite</name>
    <dbReference type="NCBI Taxonomy" id="109461"/>
    <lineage>
        <taxon>Eukaryota</taxon>
        <taxon>Metazoa</taxon>
        <taxon>Ecdysozoa</taxon>
        <taxon>Arthropoda</taxon>
        <taxon>Chelicerata</taxon>
        <taxon>Arachnida</taxon>
        <taxon>Acari</taxon>
        <taxon>Parasitiformes</taxon>
        <taxon>Mesostigmata</taxon>
        <taxon>Gamasina</taxon>
        <taxon>Dermanyssoidea</taxon>
        <taxon>Varroidae</taxon>
        <taxon>Varroa</taxon>
    </lineage>
</organism>
<dbReference type="RefSeq" id="XP_022658886.1">
    <property type="nucleotide sequence ID" value="XM_022803151.1"/>
</dbReference>
<dbReference type="InParanoid" id="A0A7M7JY61"/>
<dbReference type="OrthoDB" id="73307at2759"/>
<comment type="subcellular location">
    <subcellularLocation>
        <location evidence="1">Golgi apparatus</location>
        <location evidence="1">trans-Golgi network</location>
    </subcellularLocation>
</comment>
<accession>A0A7M7JY61</accession>
<dbReference type="EnsemblMetazoa" id="XM_022803151">
    <property type="protein sequence ID" value="XP_022658886"/>
    <property type="gene ID" value="LOC111249366"/>
</dbReference>
<dbReference type="InterPro" id="IPR001763">
    <property type="entry name" value="Rhodanese-like_dom"/>
</dbReference>
<feature type="region of interest" description="Disordered" evidence="5">
    <location>
        <begin position="320"/>
        <end position="345"/>
    </location>
</feature>
<feature type="compositionally biased region" description="Low complexity" evidence="5">
    <location>
        <begin position="320"/>
        <end position="334"/>
    </location>
</feature>
<dbReference type="GO" id="GO:0005802">
    <property type="term" value="C:trans-Golgi network"/>
    <property type="evidence" value="ECO:0007669"/>
    <property type="project" value="TreeGrafter"/>
</dbReference>
<name>A0A7M7JY61_VARDE</name>
<proteinExistence type="predicted"/>
<dbReference type="SUPFAM" id="SSF52821">
    <property type="entry name" value="Rhodanese/Cell cycle control phosphatase"/>
    <property type="match status" value="1"/>
</dbReference>
<dbReference type="OMA" id="CTMWDLY"/>
<dbReference type="GO" id="GO:0042147">
    <property type="term" value="P:retrograde transport, endosome to Golgi"/>
    <property type="evidence" value="ECO:0007669"/>
    <property type="project" value="InterPro"/>
</dbReference>
<evidence type="ECO:0000259" key="6">
    <source>
        <dbReference type="PROSITE" id="PS50086"/>
    </source>
</evidence>
<evidence type="ECO:0000256" key="2">
    <source>
        <dbReference type="ARBA" id="ARBA00014207"/>
    </source>
</evidence>
<evidence type="ECO:0000256" key="5">
    <source>
        <dbReference type="SAM" id="MobiDB-lite"/>
    </source>
</evidence>
<keyword evidence="9" id="KW-1185">Reference proteome</keyword>
<evidence type="ECO:0000256" key="4">
    <source>
        <dbReference type="ARBA" id="ARBA00023034"/>
    </source>
</evidence>
<dbReference type="KEGG" id="vde:111249366"/>
<evidence type="ECO:0000256" key="1">
    <source>
        <dbReference type="ARBA" id="ARBA00004601"/>
    </source>
</evidence>
<dbReference type="SUPFAM" id="SSF47923">
    <property type="entry name" value="Ypt/Rab-GAP domain of gyp1p"/>
    <property type="match status" value="1"/>
</dbReference>
<dbReference type="PROSITE" id="PS50206">
    <property type="entry name" value="RHODANESE_3"/>
    <property type="match status" value="1"/>
</dbReference>
<dbReference type="FunCoup" id="A0A7M7JY61">
    <property type="interactions" value="1745"/>
</dbReference>
<dbReference type="InterPro" id="IPR035969">
    <property type="entry name" value="Rab-GAP_TBC_sf"/>
</dbReference>
<feature type="region of interest" description="Disordered" evidence="5">
    <location>
        <begin position="509"/>
        <end position="528"/>
    </location>
</feature>
<evidence type="ECO:0000313" key="8">
    <source>
        <dbReference type="EnsemblMetazoa" id="XP_022658886"/>
    </source>
</evidence>
<reference evidence="8" key="1">
    <citation type="submission" date="2021-01" db="UniProtKB">
        <authorList>
            <consortium name="EnsemblMetazoa"/>
        </authorList>
    </citation>
    <scope>IDENTIFICATION</scope>
</reference>